<evidence type="ECO:0000256" key="2">
    <source>
        <dbReference type="SAM" id="SignalP"/>
    </source>
</evidence>
<organism evidence="4 5">
    <name type="scientific">Roseateles flavus</name>
    <dbReference type="NCBI Taxonomy" id="3149041"/>
    <lineage>
        <taxon>Bacteria</taxon>
        <taxon>Pseudomonadati</taxon>
        <taxon>Pseudomonadota</taxon>
        <taxon>Betaproteobacteria</taxon>
        <taxon>Burkholderiales</taxon>
        <taxon>Sphaerotilaceae</taxon>
        <taxon>Roseateles</taxon>
    </lineage>
</organism>
<dbReference type="Proteomes" id="UP001462640">
    <property type="component" value="Unassembled WGS sequence"/>
</dbReference>
<dbReference type="Gene3D" id="3.40.190.10">
    <property type="entry name" value="Periplasmic binding protein-like II"/>
    <property type="match status" value="2"/>
</dbReference>
<gene>
    <name evidence="4" type="ORF">ABDJ40_00755</name>
</gene>
<keyword evidence="1 2" id="KW-0732">Signal</keyword>
<dbReference type="PANTHER" id="PTHR35936">
    <property type="entry name" value="MEMBRANE-BOUND LYTIC MUREIN TRANSGLYCOSYLASE F"/>
    <property type="match status" value="1"/>
</dbReference>
<dbReference type="PANTHER" id="PTHR35936:SF6">
    <property type="entry name" value="AMINO ACID ABC TRANSPORTER SUBSTRATE-BINDING PAAT FAMILY PROTEIN"/>
    <property type="match status" value="1"/>
</dbReference>
<protein>
    <submittedName>
        <fullName evidence="4">Transporter substrate-binding domain-containing protein</fullName>
    </submittedName>
</protein>
<dbReference type="EMBL" id="JBDPZC010000001">
    <property type="protein sequence ID" value="MEO3711290.1"/>
    <property type="molecule type" value="Genomic_DNA"/>
</dbReference>
<dbReference type="RefSeq" id="WP_347604782.1">
    <property type="nucleotide sequence ID" value="NZ_JBDPZC010000001.1"/>
</dbReference>
<dbReference type="SUPFAM" id="SSF53850">
    <property type="entry name" value="Periplasmic binding protein-like II"/>
    <property type="match status" value="1"/>
</dbReference>
<accession>A0ABV0G8B8</accession>
<evidence type="ECO:0000259" key="3">
    <source>
        <dbReference type="SMART" id="SM00062"/>
    </source>
</evidence>
<feature type="chain" id="PRO_5045846107" evidence="2">
    <location>
        <begin position="17"/>
        <end position="256"/>
    </location>
</feature>
<reference evidence="4 5" key="1">
    <citation type="submission" date="2024-05" db="EMBL/GenBank/DDBJ databases">
        <title>Roseateles sp. 2.12 16S ribosomal RNA gene Genome sequencing and assembly.</title>
        <authorList>
            <person name="Woo H."/>
        </authorList>
    </citation>
    <scope>NUCLEOTIDE SEQUENCE [LARGE SCALE GENOMIC DNA]</scope>
    <source>
        <strain evidence="4 5">2.12</strain>
    </source>
</reference>
<feature type="signal peptide" evidence="2">
    <location>
        <begin position="1"/>
        <end position="16"/>
    </location>
</feature>
<dbReference type="Pfam" id="PF00497">
    <property type="entry name" value="SBP_bac_3"/>
    <property type="match status" value="1"/>
</dbReference>
<dbReference type="InterPro" id="IPR001638">
    <property type="entry name" value="Solute-binding_3/MltF_N"/>
</dbReference>
<sequence>MRFLLLAACFLGQVQAADCTHLVFSANPNYPPFHWSDRGVLQGASIELTQRIFKELGVSAEARYLGPWSRVLRAAETGQIDLIPALKITPEREAFLQFTAARFSANPMAVFVRADQRFEYSGWNDLIGRGGLVARGDRFGEGFDEFLRDKLTVVTSNSMEDGFANLVRRRGDYFVTSYFAGRAYLAGKGQDASIVALTPVLNQGPVHHGFVRSSPCRALAEQVSDKLRAYEADGTTERLLGKYLEKWRLMAPRRVE</sequence>
<proteinExistence type="predicted"/>
<evidence type="ECO:0000256" key="1">
    <source>
        <dbReference type="ARBA" id="ARBA00022729"/>
    </source>
</evidence>
<name>A0ABV0G8B8_9BURK</name>
<evidence type="ECO:0000313" key="4">
    <source>
        <dbReference type="EMBL" id="MEO3711290.1"/>
    </source>
</evidence>
<evidence type="ECO:0000313" key="5">
    <source>
        <dbReference type="Proteomes" id="UP001462640"/>
    </source>
</evidence>
<keyword evidence="5" id="KW-1185">Reference proteome</keyword>
<dbReference type="SMART" id="SM00062">
    <property type="entry name" value="PBPb"/>
    <property type="match status" value="1"/>
</dbReference>
<feature type="domain" description="Solute-binding protein family 3/N-terminal" evidence="3">
    <location>
        <begin position="21"/>
        <end position="246"/>
    </location>
</feature>
<comment type="caution">
    <text evidence="4">The sequence shown here is derived from an EMBL/GenBank/DDBJ whole genome shotgun (WGS) entry which is preliminary data.</text>
</comment>